<comment type="caution">
    <text evidence="2">The sequence shown here is derived from an EMBL/GenBank/DDBJ whole genome shotgun (WGS) entry which is preliminary data.</text>
</comment>
<dbReference type="GO" id="GO:0003677">
    <property type="term" value="F:DNA binding"/>
    <property type="evidence" value="ECO:0007669"/>
    <property type="project" value="InterPro"/>
</dbReference>
<dbReference type="PROSITE" id="PS50043">
    <property type="entry name" value="HTH_LUXR_2"/>
    <property type="match status" value="1"/>
</dbReference>
<evidence type="ECO:0000313" key="3">
    <source>
        <dbReference type="Proteomes" id="UP000627292"/>
    </source>
</evidence>
<dbReference type="InterPro" id="IPR016032">
    <property type="entry name" value="Sig_transdc_resp-reg_C-effctor"/>
</dbReference>
<dbReference type="EMBL" id="BMIB01000003">
    <property type="protein sequence ID" value="GGH71105.1"/>
    <property type="molecule type" value="Genomic_DNA"/>
</dbReference>
<dbReference type="AlphaFoldDB" id="A0A917IZA5"/>
<dbReference type="SMART" id="SM00421">
    <property type="entry name" value="HTH_LUXR"/>
    <property type="match status" value="1"/>
</dbReference>
<reference evidence="2" key="2">
    <citation type="submission" date="2020-09" db="EMBL/GenBank/DDBJ databases">
        <authorList>
            <person name="Sun Q."/>
            <person name="Zhou Y."/>
        </authorList>
    </citation>
    <scope>NUCLEOTIDE SEQUENCE</scope>
    <source>
        <strain evidence="2">CGMCC 1.15290</strain>
    </source>
</reference>
<dbReference type="CDD" id="cd06170">
    <property type="entry name" value="LuxR_C_like"/>
    <property type="match status" value="1"/>
</dbReference>
<feature type="domain" description="HTH luxR-type" evidence="1">
    <location>
        <begin position="177"/>
        <end position="242"/>
    </location>
</feature>
<dbReference type="Pfam" id="PF00196">
    <property type="entry name" value="GerE"/>
    <property type="match status" value="1"/>
</dbReference>
<keyword evidence="3" id="KW-1185">Reference proteome</keyword>
<dbReference type="GO" id="GO:0006355">
    <property type="term" value="P:regulation of DNA-templated transcription"/>
    <property type="evidence" value="ECO:0007669"/>
    <property type="project" value="InterPro"/>
</dbReference>
<dbReference type="Proteomes" id="UP000627292">
    <property type="component" value="Unassembled WGS sequence"/>
</dbReference>
<name>A0A917IZA5_9BACT</name>
<organism evidence="2 3">
    <name type="scientific">Filimonas zeae</name>
    <dbReference type="NCBI Taxonomy" id="1737353"/>
    <lineage>
        <taxon>Bacteria</taxon>
        <taxon>Pseudomonadati</taxon>
        <taxon>Bacteroidota</taxon>
        <taxon>Chitinophagia</taxon>
        <taxon>Chitinophagales</taxon>
        <taxon>Chitinophagaceae</taxon>
        <taxon>Filimonas</taxon>
    </lineage>
</organism>
<evidence type="ECO:0000259" key="1">
    <source>
        <dbReference type="PROSITE" id="PS50043"/>
    </source>
</evidence>
<dbReference type="InterPro" id="IPR036388">
    <property type="entry name" value="WH-like_DNA-bd_sf"/>
</dbReference>
<reference evidence="2" key="1">
    <citation type="journal article" date="2014" name="Int. J. Syst. Evol. Microbiol.">
        <title>Complete genome sequence of Corynebacterium casei LMG S-19264T (=DSM 44701T), isolated from a smear-ripened cheese.</title>
        <authorList>
            <consortium name="US DOE Joint Genome Institute (JGI-PGF)"/>
            <person name="Walter F."/>
            <person name="Albersmeier A."/>
            <person name="Kalinowski J."/>
            <person name="Ruckert C."/>
        </authorList>
    </citation>
    <scope>NUCLEOTIDE SEQUENCE</scope>
    <source>
        <strain evidence="2">CGMCC 1.15290</strain>
    </source>
</reference>
<dbReference type="InterPro" id="IPR000792">
    <property type="entry name" value="Tscrpt_reg_LuxR_C"/>
</dbReference>
<sequence>MPHQSDPAYGQYSRMFISDVPAGPAGAVPRPELLRFAEEAIYIYSFAESRMVYANGWKEVLGYEDAEVSLIQLVNATTPEFAPFSNDLNDKAIQFLHSKSENLEQYSFSIELKKFHKLGHTVPLLWRVGVYKTMGGKVVEVIGRAQVNHALKFGKVMKYATYGPADKVEFEEELNKILFQHPAVSEREKEALALASQGYSFKEIAALLNISESAVEKRIRPMYKRFDCKSLSHLVKFGIENGII</sequence>
<evidence type="ECO:0000313" key="2">
    <source>
        <dbReference type="EMBL" id="GGH71105.1"/>
    </source>
</evidence>
<gene>
    <name evidence="2" type="ORF">GCM10011379_30100</name>
</gene>
<accession>A0A917IZA5</accession>
<dbReference type="Gene3D" id="1.10.10.10">
    <property type="entry name" value="Winged helix-like DNA-binding domain superfamily/Winged helix DNA-binding domain"/>
    <property type="match status" value="1"/>
</dbReference>
<dbReference type="SUPFAM" id="SSF46894">
    <property type="entry name" value="C-terminal effector domain of the bipartite response regulators"/>
    <property type="match status" value="1"/>
</dbReference>
<dbReference type="RefSeq" id="WP_188953653.1">
    <property type="nucleotide sequence ID" value="NZ_BMIB01000003.1"/>
</dbReference>
<dbReference type="PRINTS" id="PR00038">
    <property type="entry name" value="HTHLUXR"/>
</dbReference>
<proteinExistence type="predicted"/>
<protein>
    <recommendedName>
        <fullName evidence="1">HTH luxR-type domain-containing protein</fullName>
    </recommendedName>
</protein>